<dbReference type="AlphaFoldDB" id="A0A0P7YV14"/>
<feature type="domain" description="RIG-I-like receptor C-terminal" evidence="1">
    <location>
        <begin position="51"/>
        <end position="137"/>
    </location>
</feature>
<comment type="caution">
    <text evidence="2">The sequence shown here is derived from an EMBL/GenBank/DDBJ whole genome shotgun (WGS) entry which is preliminary data.</text>
</comment>
<proteinExistence type="predicted"/>
<dbReference type="Pfam" id="PF18119">
    <property type="entry name" value="RIG-I_C"/>
    <property type="match status" value="1"/>
</dbReference>
<reference evidence="2 3" key="1">
    <citation type="submission" date="2015-08" db="EMBL/GenBank/DDBJ databases">
        <title>The genome of the Asian arowana (Scleropages formosus).</title>
        <authorList>
            <person name="Tan M.H."/>
            <person name="Gan H.M."/>
            <person name="Croft L.J."/>
            <person name="Austin C.M."/>
        </authorList>
    </citation>
    <scope>NUCLEOTIDE SEQUENCE [LARGE SCALE GENOMIC DNA]</scope>
    <source>
        <strain evidence="2">Aro1</strain>
    </source>
</reference>
<dbReference type="GO" id="GO:0002753">
    <property type="term" value="P:cytoplasmic pattern recognition receptor signaling pathway"/>
    <property type="evidence" value="ECO:0007669"/>
    <property type="project" value="TreeGrafter"/>
</dbReference>
<evidence type="ECO:0000313" key="2">
    <source>
        <dbReference type="EMBL" id="KPP71747.1"/>
    </source>
</evidence>
<dbReference type="InterPro" id="IPR041204">
    <property type="entry name" value="RIG-I-like_C"/>
</dbReference>
<dbReference type="PANTHER" id="PTHR14074:SF16">
    <property type="entry name" value="ANTIVIRAL INNATE IMMUNE RESPONSE RECEPTOR RIG-I"/>
    <property type="match status" value="1"/>
</dbReference>
<dbReference type="Proteomes" id="UP000034805">
    <property type="component" value="Unassembled WGS sequence"/>
</dbReference>
<dbReference type="Gene3D" id="1.20.1320.30">
    <property type="match status" value="1"/>
</dbReference>
<dbReference type="EMBL" id="JARO02002861">
    <property type="protein sequence ID" value="KPP71747.1"/>
    <property type="molecule type" value="Genomic_DNA"/>
</dbReference>
<protein>
    <recommendedName>
        <fullName evidence="1">RIG-I-like receptor C-terminal domain-containing protein</fullName>
    </recommendedName>
</protein>
<dbReference type="GO" id="GO:0005737">
    <property type="term" value="C:cytoplasm"/>
    <property type="evidence" value="ECO:0007669"/>
    <property type="project" value="TreeGrafter"/>
</dbReference>
<evidence type="ECO:0000313" key="3">
    <source>
        <dbReference type="Proteomes" id="UP000034805"/>
    </source>
</evidence>
<dbReference type="Gene3D" id="3.40.50.300">
    <property type="entry name" value="P-loop containing nucleotide triphosphate hydrolases"/>
    <property type="match status" value="1"/>
</dbReference>
<gene>
    <name evidence="2" type="ORF">Z043_109312</name>
</gene>
<name>A0A0P7YV14_SCLFO</name>
<dbReference type="InterPro" id="IPR051363">
    <property type="entry name" value="RLR_Helicase"/>
</dbReference>
<feature type="non-terminal residue" evidence="2">
    <location>
        <position position="137"/>
    </location>
</feature>
<sequence length="137" mass="15860">MTASVGIGTFKNQQEAENNICQLCANLDVTVISTVEQNKEELMSFVHIPEKDFYAVEKRPNDPFVSIIKDIMSTIESHARRTYDIESLSNIPHNEQGTQKYEQWIVDVQKKCCVLQMDDKEEESRVCRALFNYTEHL</sequence>
<dbReference type="GO" id="GO:0140374">
    <property type="term" value="P:antiviral innate immune response"/>
    <property type="evidence" value="ECO:0007669"/>
    <property type="project" value="TreeGrafter"/>
</dbReference>
<dbReference type="PANTHER" id="PTHR14074">
    <property type="entry name" value="HELICASE WITH DEATH DOMAIN-RELATED"/>
    <property type="match status" value="1"/>
</dbReference>
<dbReference type="InterPro" id="IPR027417">
    <property type="entry name" value="P-loop_NTPase"/>
</dbReference>
<evidence type="ECO:0000259" key="1">
    <source>
        <dbReference type="Pfam" id="PF18119"/>
    </source>
</evidence>
<accession>A0A0P7YV14</accession>
<dbReference type="GO" id="GO:0003727">
    <property type="term" value="F:single-stranded RNA binding"/>
    <property type="evidence" value="ECO:0007669"/>
    <property type="project" value="TreeGrafter"/>
</dbReference>
<organism evidence="2 3">
    <name type="scientific">Scleropages formosus</name>
    <name type="common">Asian bonytongue</name>
    <name type="synonym">Osteoglossum formosum</name>
    <dbReference type="NCBI Taxonomy" id="113540"/>
    <lineage>
        <taxon>Eukaryota</taxon>
        <taxon>Metazoa</taxon>
        <taxon>Chordata</taxon>
        <taxon>Craniata</taxon>
        <taxon>Vertebrata</taxon>
        <taxon>Euteleostomi</taxon>
        <taxon>Actinopterygii</taxon>
        <taxon>Neopterygii</taxon>
        <taxon>Teleostei</taxon>
        <taxon>Osteoglossocephala</taxon>
        <taxon>Osteoglossomorpha</taxon>
        <taxon>Osteoglossiformes</taxon>
        <taxon>Osteoglossidae</taxon>
        <taxon>Scleropages</taxon>
    </lineage>
</organism>
<dbReference type="GO" id="GO:0003725">
    <property type="term" value="F:double-stranded RNA binding"/>
    <property type="evidence" value="ECO:0007669"/>
    <property type="project" value="TreeGrafter"/>
</dbReference>
<dbReference type="GO" id="GO:0008270">
    <property type="term" value="F:zinc ion binding"/>
    <property type="evidence" value="ECO:0007669"/>
    <property type="project" value="TreeGrafter"/>
</dbReference>